<accession>A0A024FZT9</accession>
<dbReference type="Proteomes" id="UP000053237">
    <property type="component" value="Unassembled WGS sequence"/>
</dbReference>
<name>A0A024FZT9_9STRA</name>
<evidence type="ECO:0000313" key="1">
    <source>
        <dbReference type="EMBL" id="CCI40119.1"/>
    </source>
</evidence>
<gene>
    <name evidence="1" type="ORF">BN9_009030</name>
</gene>
<sequence>MEYSDEDPTLESGTRQGTQRMDAGFLIERAIMDFYRMVQIPSAFSDSVLNFRSTSGPQFESDSIQRIYEQLLVVLISRRCDNQPPHSNLAWIDIELLTQIGLLVPCIWLNQPTLDRGSQERAVKWLEILIRLFINQKNASVQVFACAPMFLLAMIQVVRARDSDFECATQYFDHIELLLERAGSSATYPPALLYWYGVVLHTMGDYRSSKRALKRSIQNNYEPIESLTMFSLVSLHLEEYFDAADALQRALELNFEHLTSIYNYAIVLELLSDNKAKQKMLGHFWEATLVAEGKPKSILKGSVHENHFQESLKSETAKTANRAFDSHPLFPDSIIDTVFFPHQERAMDIQNFLWESGCTAMENGSWEDAKGFLDKLLDTHILLSGHHDDRVKQQLRVYVYVLLQSGHPSMAIDICHTVLEQLSNDDSIGTYSMEQTILWFQMYLADALLCLEHVKECNDHLKTTVDPMLKRLLAAKDYSQDKDSSEFHDKFLVWRIELMNNFAITSVCMGDLNLAISSLQDALLFAKTTKMEMDSILIHVQYNLVLLLWRAGQKEAACLVWFDARGWDPLRVGYNEDTWNDYKKNFLIEVNECATAEATIRGTTGSDHAPANSDDEQHINVAPQLQVLELDAMILEHWMSIGAAASVSNALHYVDVMKPSEELLVNKQGNNTVRDAKTFVFS</sequence>
<dbReference type="EMBL" id="CAIX01000005">
    <property type="protein sequence ID" value="CCI40119.1"/>
    <property type="molecule type" value="Genomic_DNA"/>
</dbReference>
<reference evidence="1 2" key="1">
    <citation type="submission" date="2012-05" db="EMBL/GenBank/DDBJ databases">
        <title>Recombination and specialization in a pathogen metapopulation.</title>
        <authorList>
            <person name="Gardiner A."/>
            <person name="Kemen E."/>
            <person name="Schultz-Larsen T."/>
            <person name="MacLean D."/>
            <person name="Van Oosterhout C."/>
            <person name="Jones J.D.G."/>
        </authorList>
    </citation>
    <scope>NUCLEOTIDE SEQUENCE [LARGE SCALE GENOMIC DNA]</scope>
    <source>
        <strain evidence="1 2">Ac Nc2</strain>
    </source>
</reference>
<keyword evidence="2" id="KW-1185">Reference proteome</keyword>
<dbReference type="Gene3D" id="1.25.40.10">
    <property type="entry name" value="Tetratricopeptide repeat domain"/>
    <property type="match status" value="2"/>
</dbReference>
<organism evidence="1 2">
    <name type="scientific">Albugo candida</name>
    <dbReference type="NCBI Taxonomy" id="65357"/>
    <lineage>
        <taxon>Eukaryota</taxon>
        <taxon>Sar</taxon>
        <taxon>Stramenopiles</taxon>
        <taxon>Oomycota</taxon>
        <taxon>Peronosporomycetes</taxon>
        <taxon>Albuginales</taxon>
        <taxon>Albuginaceae</taxon>
        <taxon>Albugo</taxon>
    </lineage>
</organism>
<comment type="caution">
    <text evidence="1">The sequence shown here is derived from an EMBL/GenBank/DDBJ whole genome shotgun (WGS) entry which is preliminary data.</text>
</comment>
<dbReference type="OrthoDB" id="77614at2759"/>
<evidence type="ECO:0000313" key="2">
    <source>
        <dbReference type="Proteomes" id="UP000053237"/>
    </source>
</evidence>
<dbReference type="AlphaFoldDB" id="A0A024FZT9"/>
<dbReference type="InParanoid" id="A0A024FZT9"/>
<dbReference type="InterPro" id="IPR011990">
    <property type="entry name" value="TPR-like_helical_dom_sf"/>
</dbReference>
<proteinExistence type="predicted"/>
<protein>
    <submittedName>
        <fullName evidence="1">Uncharacterized protein</fullName>
    </submittedName>
</protein>
<dbReference type="SUPFAM" id="SSF48452">
    <property type="entry name" value="TPR-like"/>
    <property type="match status" value="2"/>
</dbReference>